<protein>
    <recommendedName>
        <fullName evidence="2">DNA polymerase III subunit delta'</fullName>
        <ecNumber evidence="1">2.7.7.7</ecNumber>
    </recommendedName>
</protein>
<comment type="catalytic activity">
    <reaction evidence="7">
        <text>DNA(n) + a 2'-deoxyribonucleoside 5'-triphosphate = DNA(n+1) + diphosphate</text>
        <dbReference type="Rhea" id="RHEA:22508"/>
        <dbReference type="Rhea" id="RHEA-COMP:17339"/>
        <dbReference type="Rhea" id="RHEA-COMP:17340"/>
        <dbReference type="ChEBI" id="CHEBI:33019"/>
        <dbReference type="ChEBI" id="CHEBI:61560"/>
        <dbReference type="ChEBI" id="CHEBI:173112"/>
        <dbReference type="EC" id="2.7.7.7"/>
    </reaction>
</comment>
<dbReference type="GO" id="GO:0003887">
    <property type="term" value="F:DNA-directed DNA polymerase activity"/>
    <property type="evidence" value="ECO:0007669"/>
    <property type="project" value="UniProtKB-EC"/>
</dbReference>
<keyword evidence="5" id="KW-0235">DNA replication</keyword>
<dbReference type="EMBL" id="JAFBCV010000021">
    <property type="protein sequence ID" value="MBM7841096.1"/>
    <property type="molecule type" value="Genomic_DNA"/>
</dbReference>
<keyword evidence="10" id="KW-1185">Reference proteome</keyword>
<proteinExistence type="predicted"/>
<accession>A0ABS2T0V8</accession>
<dbReference type="Pfam" id="PF09115">
    <property type="entry name" value="DNApol3-delta_C"/>
    <property type="match status" value="1"/>
</dbReference>
<dbReference type="SUPFAM" id="SSF52540">
    <property type="entry name" value="P-loop containing nucleoside triphosphate hydrolases"/>
    <property type="match status" value="1"/>
</dbReference>
<evidence type="ECO:0000313" key="9">
    <source>
        <dbReference type="EMBL" id="MBM7841096.1"/>
    </source>
</evidence>
<dbReference type="NCBIfam" id="TIGR00678">
    <property type="entry name" value="holB"/>
    <property type="match status" value="1"/>
</dbReference>
<evidence type="ECO:0000256" key="5">
    <source>
        <dbReference type="ARBA" id="ARBA00022705"/>
    </source>
</evidence>
<dbReference type="Gene3D" id="3.40.50.300">
    <property type="entry name" value="P-loop containing nucleotide triphosphate hydrolases"/>
    <property type="match status" value="1"/>
</dbReference>
<evidence type="ECO:0000256" key="6">
    <source>
        <dbReference type="ARBA" id="ARBA00022932"/>
    </source>
</evidence>
<evidence type="ECO:0000313" key="10">
    <source>
        <dbReference type="Proteomes" id="UP001179280"/>
    </source>
</evidence>
<dbReference type="Proteomes" id="UP001179280">
    <property type="component" value="Unassembled WGS sequence"/>
</dbReference>
<organism evidence="9 10">
    <name type="scientific">Shouchella xiaoxiensis</name>
    <dbReference type="NCBI Taxonomy" id="766895"/>
    <lineage>
        <taxon>Bacteria</taxon>
        <taxon>Bacillati</taxon>
        <taxon>Bacillota</taxon>
        <taxon>Bacilli</taxon>
        <taxon>Bacillales</taxon>
        <taxon>Bacillaceae</taxon>
        <taxon>Shouchella</taxon>
    </lineage>
</organism>
<evidence type="ECO:0000256" key="7">
    <source>
        <dbReference type="ARBA" id="ARBA00049244"/>
    </source>
</evidence>
<feature type="domain" description="DNA polymerase III delta subunit C-terminal" evidence="8">
    <location>
        <begin position="248"/>
        <end position="326"/>
    </location>
</feature>
<keyword evidence="4 9" id="KW-0548">Nucleotidyltransferase</keyword>
<dbReference type="InterPro" id="IPR027417">
    <property type="entry name" value="P-loop_NTPase"/>
</dbReference>
<evidence type="ECO:0000256" key="1">
    <source>
        <dbReference type="ARBA" id="ARBA00012417"/>
    </source>
</evidence>
<dbReference type="Pfam" id="PF13177">
    <property type="entry name" value="DNA_pol3_delta2"/>
    <property type="match status" value="1"/>
</dbReference>
<evidence type="ECO:0000256" key="3">
    <source>
        <dbReference type="ARBA" id="ARBA00022679"/>
    </source>
</evidence>
<comment type="caution">
    <text evidence="9">The sequence shown here is derived from an EMBL/GenBank/DDBJ whole genome shotgun (WGS) entry which is preliminary data.</text>
</comment>
<dbReference type="NCBIfam" id="NF005972">
    <property type="entry name" value="PRK08058.1"/>
    <property type="match status" value="1"/>
</dbReference>
<dbReference type="PANTHER" id="PTHR11669">
    <property type="entry name" value="REPLICATION FACTOR C / DNA POLYMERASE III GAMMA-TAU SUBUNIT"/>
    <property type="match status" value="1"/>
</dbReference>
<dbReference type="InterPro" id="IPR050238">
    <property type="entry name" value="DNA_Rep/Repair_Clamp_Loader"/>
</dbReference>
<keyword evidence="6" id="KW-0239">DNA-directed DNA polymerase</keyword>
<evidence type="ECO:0000256" key="4">
    <source>
        <dbReference type="ARBA" id="ARBA00022695"/>
    </source>
</evidence>
<sequence length="329" mass="37372">METWNDWKEAQPQVVPMLLSSIKKNRMAHAYIFEGQAGSGKQSIAQLMAKSYFCTNKDEYEPCLTCSNCNRIESGNHPDVHVIEPEGQSIKKEQIEFLQKEFAYRSVETSAKIYVINDANKMTVSAANSLLKFLEEPQGETLALLLTEQPAQLLPTIKSRSQQLRFLPPTNERLAKQLMNDGVDKNHAYFLAELTGNKEAALQLTDADWSFQARSVVLQLMHELYTRPDQAAMTLVDKWIPLMGNRLQQETGLEMIVLWLRDLLYTQVGKQGNLIFSDCQKQFDEIALLTSQRVISQSLANVLEAKRQLSANVSIQLVMERLLFTIQEG</sequence>
<evidence type="ECO:0000259" key="8">
    <source>
        <dbReference type="Pfam" id="PF09115"/>
    </source>
</evidence>
<dbReference type="EC" id="2.7.7.7" evidence="1"/>
<name>A0ABS2T0V8_9BACI</name>
<dbReference type="RefSeq" id="WP_204469044.1">
    <property type="nucleotide sequence ID" value="NZ_JAFBCV010000021.1"/>
</dbReference>
<dbReference type="InterPro" id="IPR004622">
    <property type="entry name" value="DNA_pol_HolB"/>
</dbReference>
<reference evidence="9" key="1">
    <citation type="submission" date="2021-01" db="EMBL/GenBank/DDBJ databases">
        <title>Genomic Encyclopedia of Type Strains, Phase IV (KMG-IV): sequencing the most valuable type-strain genomes for metagenomic binning, comparative biology and taxonomic classification.</title>
        <authorList>
            <person name="Goeker M."/>
        </authorList>
    </citation>
    <scope>NUCLEOTIDE SEQUENCE</scope>
    <source>
        <strain evidence="9">DSM 21943</strain>
    </source>
</reference>
<gene>
    <name evidence="9" type="ORF">JOC54_004395</name>
</gene>
<dbReference type="PANTHER" id="PTHR11669:SF8">
    <property type="entry name" value="DNA POLYMERASE III SUBUNIT DELTA"/>
    <property type="match status" value="1"/>
</dbReference>
<keyword evidence="3 9" id="KW-0808">Transferase</keyword>
<dbReference type="InterPro" id="IPR015199">
    <property type="entry name" value="DNA_pol_III_delta_C"/>
</dbReference>
<evidence type="ECO:0000256" key="2">
    <source>
        <dbReference type="ARBA" id="ARBA00014363"/>
    </source>
</evidence>